<feature type="region of interest" description="Disordered" evidence="8">
    <location>
        <begin position="222"/>
        <end position="251"/>
    </location>
</feature>
<dbReference type="Proteomes" id="UP000316770">
    <property type="component" value="Chromosome"/>
</dbReference>
<feature type="compositionally biased region" description="Basic and acidic residues" evidence="8">
    <location>
        <begin position="225"/>
        <end position="238"/>
    </location>
</feature>
<organism evidence="13 14">
    <name type="scientific">Rosistilla oblonga</name>
    <dbReference type="NCBI Taxonomy" id="2527990"/>
    <lineage>
        <taxon>Bacteria</taxon>
        <taxon>Pseudomonadati</taxon>
        <taxon>Planctomycetota</taxon>
        <taxon>Planctomycetia</taxon>
        <taxon>Pirellulales</taxon>
        <taxon>Pirellulaceae</taxon>
        <taxon>Rosistilla</taxon>
    </lineage>
</organism>
<dbReference type="InterPro" id="IPR008207">
    <property type="entry name" value="Sig_transdc_His_kin_Hpt_dom"/>
</dbReference>
<evidence type="ECO:0000259" key="10">
    <source>
        <dbReference type="PROSITE" id="PS50110"/>
    </source>
</evidence>
<feature type="domain" description="Histidine kinase" evidence="9">
    <location>
        <begin position="258"/>
        <end position="497"/>
    </location>
</feature>
<feature type="modified residue" description="Phosphohistidine" evidence="6">
    <location>
        <position position="50"/>
    </location>
</feature>
<evidence type="ECO:0000256" key="3">
    <source>
        <dbReference type="ARBA" id="ARBA00022553"/>
    </source>
</evidence>
<dbReference type="SMART" id="SM00448">
    <property type="entry name" value="REC"/>
    <property type="match status" value="1"/>
</dbReference>
<accession>A0A518IV28</accession>
<dbReference type="SMART" id="SM00387">
    <property type="entry name" value="HATPase_c"/>
    <property type="match status" value="1"/>
</dbReference>
<dbReference type="InterPro" id="IPR002545">
    <property type="entry name" value="CheW-lke_dom"/>
</dbReference>
<dbReference type="InterPro" id="IPR001789">
    <property type="entry name" value="Sig_transdc_resp-reg_receiver"/>
</dbReference>
<evidence type="ECO:0000256" key="1">
    <source>
        <dbReference type="ARBA" id="ARBA00000085"/>
    </source>
</evidence>
<dbReference type="InterPro" id="IPR036097">
    <property type="entry name" value="HisK_dim/P_sf"/>
</dbReference>
<comment type="catalytic activity">
    <reaction evidence="1">
        <text>ATP + protein L-histidine = ADP + protein N-phospho-L-histidine.</text>
        <dbReference type="EC" id="2.7.13.3"/>
    </reaction>
</comment>
<dbReference type="Gene3D" id="1.10.287.560">
    <property type="entry name" value="Histidine kinase CheA-like, homodimeric domain"/>
    <property type="match status" value="1"/>
</dbReference>
<keyword evidence="3 7" id="KW-0597">Phosphoprotein</keyword>
<dbReference type="GO" id="GO:0005737">
    <property type="term" value="C:cytoplasm"/>
    <property type="evidence" value="ECO:0007669"/>
    <property type="project" value="InterPro"/>
</dbReference>
<dbReference type="InterPro" id="IPR051315">
    <property type="entry name" value="Bact_Chemotaxis_CheA"/>
</dbReference>
<dbReference type="InterPro" id="IPR004105">
    <property type="entry name" value="CheA-like_dim"/>
</dbReference>
<evidence type="ECO:0000256" key="7">
    <source>
        <dbReference type="PROSITE-ProRule" id="PRU00169"/>
    </source>
</evidence>
<dbReference type="InterPro" id="IPR011006">
    <property type="entry name" value="CheY-like_superfamily"/>
</dbReference>
<dbReference type="EMBL" id="CP036318">
    <property type="protein sequence ID" value="QDV56949.1"/>
    <property type="molecule type" value="Genomic_DNA"/>
</dbReference>
<dbReference type="FunFam" id="3.30.565.10:FF:000016">
    <property type="entry name" value="Chemotaxis protein CheA, putative"/>
    <property type="match status" value="1"/>
</dbReference>
<evidence type="ECO:0000259" key="11">
    <source>
        <dbReference type="PROSITE" id="PS50851"/>
    </source>
</evidence>
<dbReference type="InterPro" id="IPR005467">
    <property type="entry name" value="His_kinase_dom"/>
</dbReference>
<feature type="domain" description="CheW-like" evidence="11">
    <location>
        <begin position="670"/>
        <end position="802"/>
    </location>
</feature>
<evidence type="ECO:0000313" key="13">
    <source>
        <dbReference type="EMBL" id="QDV56949.1"/>
    </source>
</evidence>
<dbReference type="SUPFAM" id="SSF55874">
    <property type="entry name" value="ATPase domain of HSP90 chaperone/DNA topoisomerase II/histidine kinase"/>
    <property type="match status" value="1"/>
</dbReference>
<dbReference type="PROSITE" id="PS50851">
    <property type="entry name" value="CHEW"/>
    <property type="match status" value="2"/>
</dbReference>
<dbReference type="Gene3D" id="2.40.50.180">
    <property type="entry name" value="CheA-289, Domain 4"/>
    <property type="match status" value="1"/>
</dbReference>
<dbReference type="Pfam" id="PF02518">
    <property type="entry name" value="HATPase_c"/>
    <property type="match status" value="1"/>
</dbReference>
<dbReference type="SUPFAM" id="SSF50341">
    <property type="entry name" value="CheW-like"/>
    <property type="match status" value="2"/>
</dbReference>
<evidence type="ECO:0000256" key="4">
    <source>
        <dbReference type="ARBA" id="ARBA00022679"/>
    </source>
</evidence>
<evidence type="ECO:0000256" key="6">
    <source>
        <dbReference type="PROSITE-ProRule" id="PRU00110"/>
    </source>
</evidence>
<dbReference type="Pfam" id="PF02895">
    <property type="entry name" value="H-kinase_dim"/>
    <property type="match status" value="1"/>
</dbReference>
<name>A0A518IV28_9BACT</name>
<dbReference type="Gene3D" id="2.30.30.40">
    <property type="entry name" value="SH3 Domains"/>
    <property type="match status" value="1"/>
</dbReference>
<dbReference type="AlphaFoldDB" id="A0A518IV28"/>
<dbReference type="PROSITE" id="PS50109">
    <property type="entry name" value="HIS_KIN"/>
    <property type="match status" value="1"/>
</dbReference>
<dbReference type="SMART" id="SM00073">
    <property type="entry name" value="HPT"/>
    <property type="match status" value="1"/>
</dbReference>
<dbReference type="GO" id="GO:0006935">
    <property type="term" value="P:chemotaxis"/>
    <property type="evidence" value="ECO:0007669"/>
    <property type="project" value="InterPro"/>
</dbReference>
<evidence type="ECO:0000256" key="5">
    <source>
        <dbReference type="ARBA" id="ARBA00022777"/>
    </source>
</evidence>
<dbReference type="SUPFAM" id="SSF47384">
    <property type="entry name" value="Homodimeric domain of signal transducing histidine kinase"/>
    <property type="match status" value="1"/>
</dbReference>
<dbReference type="GO" id="GO:0000155">
    <property type="term" value="F:phosphorelay sensor kinase activity"/>
    <property type="evidence" value="ECO:0007669"/>
    <property type="project" value="InterPro"/>
</dbReference>
<gene>
    <name evidence="13" type="primary">cheA</name>
    <name evidence="13" type="ORF">Mal33_29500</name>
</gene>
<proteinExistence type="predicted"/>
<dbReference type="InterPro" id="IPR004358">
    <property type="entry name" value="Sig_transdc_His_kin-like_C"/>
</dbReference>
<dbReference type="Gene3D" id="3.40.50.2300">
    <property type="match status" value="1"/>
</dbReference>
<dbReference type="Gene3D" id="3.30.565.10">
    <property type="entry name" value="Histidine kinase-like ATPase, C-terminal domain"/>
    <property type="match status" value="1"/>
</dbReference>
<dbReference type="SMART" id="SM01231">
    <property type="entry name" value="H-kinase_dim"/>
    <property type="match status" value="1"/>
</dbReference>
<evidence type="ECO:0000256" key="8">
    <source>
        <dbReference type="SAM" id="MobiDB-lite"/>
    </source>
</evidence>
<dbReference type="PRINTS" id="PR00344">
    <property type="entry name" value="BCTRLSENSOR"/>
</dbReference>
<evidence type="ECO:0000259" key="12">
    <source>
        <dbReference type="PROSITE" id="PS50894"/>
    </source>
</evidence>
<dbReference type="RefSeq" id="WP_145285935.1">
    <property type="nucleotide sequence ID" value="NZ_CP036318.1"/>
</dbReference>
<dbReference type="InterPro" id="IPR036061">
    <property type="entry name" value="CheW-like_dom_sf"/>
</dbReference>
<dbReference type="InterPro" id="IPR037006">
    <property type="entry name" value="CheA-like_homodim_sf"/>
</dbReference>
<evidence type="ECO:0000256" key="2">
    <source>
        <dbReference type="ARBA" id="ARBA00012438"/>
    </source>
</evidence>
<dbReference type="PANTHER" id="PTHR43395:SF1">
    <property type="entry name" value="CHEMOTAXIS PROTEIN CHEA"/>
    <property type="match status" value="1"/>
</dbReference>
<reference evidence="13 14" key="1">
    <citation type="submission" date="2019-02" db="EMBL/GenBank/DDBJ databases">
        <title>Deep-cultivation of Planctomycetes and their phenomic and genomic characterization uncovers novel biology.</title>
        <authorList>
            <person name="Wiegand S."/>
            <person name="Jogler M."/>
            <person name="Boedeker C."/>
            <person name="Pinto D."/>
            <person name="Vollmers J."/>
            <person name="Rivas-Marin E."/>
            <person name="Kohn T."/>
            <person name="Peeters S.H."/>
            <person name="Heuer A."/>
            <person name="Rast P."/>
            <person name="Oberbeckmann S."/>
            <person name="Bunk B."/>
            <person name="Jeske O."/>
            <person name="Meyerdierks A."/>
            <person name="Storesund J.E."/>
            <person name="Kallscheuer N."/>
            <person name="Luecker S."/>
            <person name="Lage O.M."/>
            <person name="Pohl T."/>
            <person name="Merkel B.J."/>
            <person name="Hornburger P."/>
            <person name="Mueller R.-W."/>
            <person name="Bruemmer F."/>
            <person name="Labrenz M."/>
            <person name="Spormann A.M."/>
            <person name="Op den Camp H."/>
            <person name="Overmann J."/>
            <person name="Amann R."/>
            <person name="Jetten M.S.M."/>
            <person name="Mascher T."/>
            <person name="Medema M.H."/>
            <person name="Devos D.P."/>
            <person name="Kaster A.-K."/>
            <person name="Ovreas L."/>
            <person name="Rohde M."/>
            <person name="Galperin M.Y."/>
            <person name="Jogler C."/>
        </authorList>
    </citation>
    <scope>NUCLEOTIDE SEQUENCE [LARGE SCALE GENOMIC DNA]</scope>
    <source>
        <strain evidence="13 14">Mal33</strain>
    </source>
</reference>
<evidence type="ECO:0000259" key="9">
    <source>
        <dbReference type="PROSITE" id="PS50109"/>
    </source>
</evidence>
<dbReference type="CDD" id="cd17574">
    <property type="entry name" value="REC_OmpR"/>
    <property type="match status" value="1"/>
</dbReference>
<dbReference type="CDD" id="cd16916">
    <property type="entry name" value="HATPase_CheA-like"/>
    <property type="match status" value="1"/>
</dbReference>
<keyword evidence="4 13" id="KW-0808">Transferase</keyword>
<evidence type="ECO:0000313" key="14">
    <source>
        <dbReference type="Proteomes" id="UP000316770"/>
    </source>
</evidence>
<dbReference type="InterPro" id="IPR036641">
    <property type="entry name" value="HPT_dom_sf"/>
</dbReference>
<feature type="domain" description="CheW-like" evidence="11">
    <location>
        <begin position="499"/>
        <end position="646"/>
    </location>
</feature>
<feature type="modified residue" description="4-aspartylphosphate" evidence="7">
    <location>
        <position position="868"/>
    </location>
</feature>
<keyword evidence="5" id="KW-0418">Kinase</keyword>
<dbReference type="Pfam" id="PF01627">
    <property type="entry name" value="Hpt"/>
    <property type="match status" value="1"/>
</dbReference>
<dbReference type="CDD" id="cd00088">
    <property type="entry name" value="HPT"/>
    <property type="match status" value="1"/>
</dbReference>
<feature type="region of interest" description="Disordered" evidence="8">
    <location>
        <begin position="132"/>
        <end position="170"/>
    </location>
</feature>
<dbReference type="CDD" id="cd00731">
    <property type="entry name" value="CheA_reg"/>
    <property type="match status" value="1"/>
</dbReference>
<dbReference type="Pfam" id="PF00072">
    <property type="entry name" value="Response_reg"/>
    <property type="match status" value="1"/>
</dbReference>
<dbReference type="SMART" id="SM00260">
    <property type="entry name" value="CheW"/>
    <property type="match status" value="1"/>
</dbReference>
<feature type="domain" description="HPt" evidence="12">
    <location>
        <begin position="1"/>
        <end position="107"/>
    </location>
</feature>
<feature type="domain" description="Response regulatory" evidence="10">
    <location>
        <begin position="817"/>
        <end position="935"/>
    </location>
</feature>
<dbReference type="InterPro" id="IPR003594">
    <property type="entry name" value="HATPase_dom"/>
</dbReference>
<protein>
    <recommendedName>
        <fullName evidence="2">histidine kinase</fullName>
        <ecNumber evidence="2">2.7.13.3</ecNumber>
    </recommendedName>
</protein>
<dbReference type="PANTHER" id="PTHR43395">
    <property type="entry name" value="SENSOR HISTIDINE KINASE CHEA"/>
    <property type="match status" value="1"/>
</dbReference>
<feature type="compositionally biased region" description="Polar residues" evidence="8">
    <location>
        <begin position="239"/>
        <end position="251"/>
    </location>
</feature>
<feature type="compositionally biased region" description="Low complexity" evidence="8">
    <location>
        <begin position="136"/>
        <end position="170"/>
    </location>
</feature>
<dbReference type="SUPFAM" id="SSF47226">
    <property type="entry name" value="Histidine-containing phosphotransfer domain, HPT domain"/>
    <property type="match status" value="1"/>
</dbReference>
<dbReference type="PROSITE" id="PS50110">
    <property type="entry name" value="RESPONSE_REGULATORY"/>
    <property type="match status" value="1"/>
</dbReference>
<dbReference type="InterPro" id="IPR036890">
    <property type="entry name" value="HATPase_C_sf"/>
</dbReference>
<sequence>MSNEDQEILDEFVVESLEHLADVESQLLSIEAAGADIDVDLVNTVFRAIHSIKGAAGFLGLPRINELAHCLENVLNLMREEKLVPTSTIVDGLLSASDTLQAMVADVGASNEVDISNHLVELENCIKSGLAGGSSEATPPAEAAVAAAEPPAAQEAPATPVPPAAAAAPAAETTPIEVHIREDLPLAEALDLAVADAKRAREFAEAEAAAKKPDPREAILAASSEEPRSSGEASDGRKTSNLKSTSGSESSIRVSVETVDHLMNLAGELVLSRNQLLQALAARENNGFESVAARINQVTTEMQDAIMKTRMQPIGNVFNKFSRVVRDLAAKLDKRINLSIEGSEVEVDKTIIEAISDPLTHLIRNSVDHGMETPPQRVTAGKPEYGNVYLRAQPQSGKVIIEIQDDGRGINADVVRSKALDKGLITAEQAQQMSDREAARLIFLPGFSTAEQISDVSGRGVGMDVVRTNIEKLGGSVEIFTTLGTGTCIQITLPLTLAIIPSLIVRSGADRLAIPQVNINELVRVRPEDAKQRFARVKDADVLRLRDTLLPVVRLNEVFGSQPTGRTIVQDLAQEGAAAQNVIVVETGQQRYGILVDGLCDSEEIVVKPVGAQLNDCPCLSGATILGDGRVALIVDVSGIANYTNLRAVTERANAENDDQHGGQKTSNEVQSVLLFNNRDHESFAIPMGMISRIESIAASEIESVGHREMLHSRGVAMPLIQLDMCVTAAPADRSGRLFVIVYSVAGREVGMLASHIEDIRAIPLDVDTDVHSERGIAGSLAIEGRTVRVLNLHDITHSALPDLKGEPKRTTQPDLHLCLAEDSAFFRKQVSNFLRDAGFNVSDFEDGQEAWETLVQDKSAFDLVVTDIEMPRMNGLEFCRRIKADPELRRLPVIALTSLASETDVSNGRRAGIDDYQVKLDRENLIRAIREQSEKASNNKSDKESKEVLV</sequence>
<dbReference type="SUPFAM" id="SSF52172">
    <property type="entry name" value="CheY-like"/>
    <property type="match status" value="1"/>
</dbReference>
<dbReference type="Gene3D" id="1.20.120.160">
    <property type="entry name" value="HPT domain"/>
    <property type="match status" value="1"/>
</dbReference>
<dbReference type="EC" id="2.7.13.3" evidence="2"/>
<dbReference type="PROSITE" id="PS50894">
    <property type="entry name" value="HPT"/>
    <property type="match status" value="1"/>
</dbReference>
<dbReference type="Pfam" id="PF01584">
    <property type="entry name" value="CheW"/>
    <property type="match status" value="2"/>
</dbReference>
<keyword evidence="14" id="KW-1185">Reference proteome</keyword>